<dbReference type="PANTHER" id="PTHR42852">
    <property type="entry name" value="THIOL:DISULFIDE INTERCHANGE PROTEIN DSBE"/>
    <property type="match status" value="1"/>
</dbReference>
<evidence type="ECO:0000256" key="3">
    <source>
        <dbReference type="ARBA" id="ARBA00023157"/>
    </source>
</evidence>
<dbReference type="Gene3D" id="3.40.30.10">
    <property type="entry name" value="Glutaredoxin"/>
    <property type="match status" value="1"/>
</dbReference>
<sequence>MKHSLFLLIVLVMAVSCNQNPDGFLIKGELRGDFEEGTQVFLKKTGDNGQPMELDTTIVVDGKFEFSGTTTEPDIHYIFVDKLPGYTAIIVEDGTINFNAQKDSLGFAKVDGTLQNEIFFSYLDKSKELSQQARSIQEDMQRASSVQGNEATVMALNDEMQELQDEYKTFEMDFIKNNPNGLISALLLDRAISMNTVTVEEIQAMYDALTPEIKETKPGKKVLDLIAQKKKAEEASKSTAIGAKAPEFSGPNPDGEIVALSDIMGKVTLIDFWAAWCRPCRAENPNIVAVYEKYHDKGLNVIGVSLDRTAEAWKKAIKDDGLDWHQISNIAYFDDQIAKMYNVNAIPAAFLLDENGIIVAKNLRGPQLEAKVSELLD</sequence>
<dbReference type="Pfam" id="PF00578">
    <property type="entry name" value="AhpC-TSA"/>
    <property type="match status" value="1"/>
</dbReference>
<dbReference type="SUPFAM" id="SSF52833">
    <property type="entry name" value="Thioredoxin-like"/>
    <property type="match status" value="1"/>
</dbReference>
<dbReference type="InterPro" id="IPR000866">
    <property type="entry name" value="AhpC/TSA"/>
</dbReference>
<feature type="coiled-coil region" evidence="5">
    <location>
        <begin position="146"/>
        <end position="173"/>
    </location>
</feature>
<dbReference type="Proteomes" id="UP001597012">
    <property type="component" value="Unassembled WGS sequence"/>
</dbReference>
<evidence type="ECO:0000313" key="7">
    <source>
        <dbReference type="EMBL" id="MFD0797570.1"/>
    </source>
</evidence>
<dbReference type="CDD" id="cd02966">
    <property type="entry name" value="TlpA_like_family"/>
    <property type="match status" value="1"/>
</dbReference>
<evidence type="ECO:0000259" key="6">
    <source>
        <dbReference type="PROSITE" id="PS51352"/>
    </source>
</evidence>
<keyword evidence="5" id="KW-0175">Coiled coil</keyword>
<keyword evidence="3" id="KW-1015">Disulfide bond</keyword>
<organism evidence="7 8">
    <name type="scientific">Maribacter chungangensis</name>
    <dbReference type="NCBI Taxonomy" id="1069117"/>
    <lineage>
        <taxon>Bacteria</taxon>
        <taxon>Pseudomonadati</taxon>
        <taxon>Bacteroidota</taxon>
        <taxon>Flavobacteriia</taxon>
        <taxon>Flavobacteriales</taxon>
        <taxon>Flavobacteriaceae</taxon>
        <taxon>Maribacter</taxon>
    </lineage>
</organism>
<dbReference type="PROSITE" id="PS51352">
    <property type="entry name" value="THIOREDOXIN_2"/>
    <property type="match status" value="1"/>
</dbReference>
<comment type="subcellular location">
    <subcellularLocation>
        <location evidence="1">Cell envelope</location>
    </subcellularLocation>
</comment>
<evidence type="ECO:0000256" key="5">
    <source>
        <dbReference type="SAM" id="Coils"/>
    </source>
</evidence>
<dbReference type="Pfam" id="PF14289">
    <property type="entry name" value="DUF4369"/>
    <property type="match status" value="1"/>
</dbReference>
<evidence type="ECO:0000256" key="1">
    <source>
        <dbReference type="ARBA" id="ARBA00004196"/>
    </source>
</evidence>
<protein>
    <submittedName>
        <fullName evidence="7">Redoxin domain-containing protein</fullName>
    </submittedName>
</protein>
<name>A0ABW3B371_9FLAO</name>
<dbReference type="InterPro" id="IPR036249">
    <property type="entry name" value="Thioredoxin-like_sf"/>
</dbReference>
<dbReference type="EMBL" id="JBHTHY010000006">
    <property type="protein sequence ID" value="MFD0797570.1"/>
    <property type="molecule type" value="Genomic_DNA"/>
</dbReference>
<dbReference type="RefSeq" id="WP_379933960.1">
    <property type="nucleotide sequence ID" value="NZ_JBHTHY010000006.1"/>
</dbReference>
<dbReference type="PANTHER" id="PTHR42852:SF6">
    <property type="entry name" value="THIOL:DISULFIDE INTERCHANGE PROTEIN DSBE"/>
    <property type="match status" value="1"/>
</dbReference>
<gene>
    <name evidence="7" type="ORF">ACFQZJ_08870</name>
</gene>
<evidence type="ECO:0000313" key="8">
    <source>
        <dbReference type="Proteomes" id="UP001597012"/>
    </source>
</evidence>
<dbReference type="InterPro" id="IPR050553">
    <property type="entry name" value="Thioredoxin_ResA/DsbE_sf"/>
</dbReference>
<feature type="domain" description="Thioredoxin" evidence="6">
    <location>
        <begin position="239"/>
        <end position="377"/>
    </location>
</feature>
<dbReference type="PROSITE" id="PS51257">
    <property type="entry name" value="PROKAR_LIPOPROTEIN"/>
    <property type="match status" value="1"/>
</dbReference>
<keyword evidence="2" id="KW-0201">Cytochrome c-type biogenesis</keyword>
<evidence type="ECO:0000256" key="4">
    <source>
        <dbReference type="ARBA" id="ARBA00023284"/>
    </source>
</evidence>
<reference evidence="8" key="1">
    <citation type="journal article" date="2019" name="Int. J. Syst. Evol. Microbiol.">
        <title>The Global Catalogue of Microorganisms (GCM) 10K type strain sequencing project: providing services to taxonomists for standard genome sequencing and annotation.</title>
        <authorList>
            <consortium name="The Broad Institute Genomics Platform"/>
            <consortium name="The Broad Institute Genome Sequencing Center for Infectious Disease"/>
            <person name="Wu L."/>
            <person name="Ma J."/>
        </authorList>
    </citation>
    <scope>NUCLEOTIDE SEQUENCE [LARGE SCALE GENOMIC DNA]</scope>
    <source>
        <strain evidence="8">CCUG 61948</strain>
    </source>
</reference>
<dbReference type="InterPro" id="IPR013766">
    <property type="entry name" value="Thioredoxin_domain"/>
</dbReference>
<comment type="caution">
    <text evidence="7">The sequence shown here is derived from an EMBL/GenBank/DDBJ whole genome shotgun (WGS) entry which is preliminary data.</text>
</comment>
<keyword evidence="4" id="KW-0676">Redox-active center</keyword>
<keyword evidence="8" id="KW-1185">Reference proteome</keyword>
<accession>A0ABW3B371</accession>
<proteinExistence type="predicted"/>
<dbReference type="InterPro" id="IPR025380">
    <property type="entry name" value="DUF4369"/>
</dbReference>
<evidence type="ECO:0000256" key="2">
    <source>
        <dbReference type="ARBA" id="ARBA00022748"/>
    </source>
</evidence>